<feature type="non-terminal residue" evidence="2">
    <location>
        <position position="1"/>
    </location>
</feature>
<feature type="region of interest" description="Disordered" evidence="1">
    <location>
        <begin position="1"/>
        <end position="33"/>
    </location>
</feature>
<reference evidence="2" key="2">
    <citation type="submission" date="2011-02" db="EMBL/GenBank/DDBJ databases">
        <authorList>
            <person name="Liu H.-P."/>
            <person name="Chen R.-Y."/>
            <person name="Zhang Q.-X."/>
            <person name="Peng H."/>
            <person name="Wang K.-J."/>
        </authorList>
    </citation>
    <scope>NUCLEOTIDE SEQUENCE</scope>
</reference>
<feature type="compositionally biased region" description="Low complexity" evidence="1">
    <location>
        <begin position="24"/>
        <end position="33"/>
    </location>
</feature>
<feature type="non-terminal residue" evidence="2">
    <location>
        <position position="83"/>
    </location>
</feature>
<geneLocation type="mitochondrion" evidence="2"/>
<evidence type="ECO:0000313" key="2">
    <source>
        <dbReference type="EMBL" id="AEL23018.1"/>
    </source>
</evidence>
<reference evidence="2" key="1">
    <citation type="journal article" date="2011" name="Dev. Comp. Immunol.">
        <title>Differential gene expression profile from haematopoietic tissue stem cells of red claw crayfish, Cherax quadricarinatus, in response to WSSV infection.</title>
        <authorList>
            <person name="Liu H.P."/>
            <person name="Chen R.Y."/>
            <person name="Zhang Q.X."/>
            <person name="Peng H."/>
            <person name="Wang K.J."/>
        </authorList>
    </citation>
    <scope>NUCLEOTIDE SEQUENCE</scope>
</reference>
<name>G0ZJ21_CHEQU</name>
<protein>
    <submittedName>
        <fullName evidence="2">Cytochrome oxidase subunit I</fullName>
    </submittedName>
</protein>
<evidence type="ECO:0000256" key="1">
    <source>
        <dbReference type="SAM" id="MobiDB-lite"/>
    </source>
</evidence>
<dbReference type="EMBL" id="JF284472">
    <property type="protein sequence ID" value="AEL23018.1"/>
    <property type="molecule type" value="mRNA"/>
</dbReference>
<dbReference type="AlphaFoldDB" id="G0ZJ21"/>
<sequence length="83" mass="9232">TFTIFSLPSPYKGNSSESCRDSVDSLSSSSSINRPCSSISRPSHLLPSFGRSLLNSRSCKFYNHSNQYTNQSDIHSPNTLIRM</sequence>
<accession>G0ZJ21</accession>
<keyword evidence="2" id="KW-0496">Mitochondrion</keyword>
<proteinExistence type="evidence at transcript level"/>
<organism evidence="2">
    <name type="scientific">Cherax quadricarinatus</name>
    <name type="common">Australian red claw crayfish</name>
    <dbReference type="NCBI Taxonomy" id="27406"/>
    <lineage>
        <taxon>Eukaryota</taxon>
        <taxon>Metazoa</taxon>
        <taxon>Ecdysozoa</taxon>
        <taxon>Arthropoda</taxon>
        <taxon>Crustacea</taxon>
        <taxon>Multicrustacea</taxon>
        <taxon>Malacostraca</taxon>
        <taxon>Eumalacostraca</taxon>
        <taxon>Eucarida</taxon>
        <taxon>Decapoda</taxon>
        <taxon>Pleocyemata</taxon>
        <taxon>Astacidea</taxon>
        <taxon>Parastacoidea</taxon>
        <taxon>Parastacidae</taxon>
        <taxon>Cherax</taxon>
    </lineage>
</organism>